<sequence>MSDYLLQGNFWRGLFGGYSGSPNKLNSERRAFSNVCSLHSCAQGQYQDEIVETYQCPLFMPTSPDGCRLVLQTTSASYESMTSPYLGRNVPSIASAKLGGINSCKPGGGNTSVSRRSF</sequence>
<dbReference type="Proteomes" id="UP000054337">
    <property type="component" value="Unassembled WGS sequence"/>
</dbReference>
<dbReference type="RefSeq" id="XP_014561247.1">
    <property type="nucleotide sequence ID" value="XM_014705761.1"/>
</dbReference>
<dbReference type="HOGENOM" id="CLU_2072722_0_0_1"/>
<name>W7EU83_BIPV3</name>
<proteinExistence type="predicted"/>
<evidence type="ECO:0000313" key="1">
    <source>
        <dbReference type="EMBL" id="EUN31756.1"/>
    </source>
</evidence>
<dbReference type="EMBL" id="KI968697">
    <property type="protein sequence ID" value="EUN31756.1"/>
    <property type="molecule type" value="Genomic_DNA"/>
</dbReference>
<accession>W7EU83</accession>
<dbReference type="GeneID" id="26251097"/>
<reference evidence="1 2" key="1">
    <citation type="journal article" date="2013" name="PLoS Genet.">
        <title>Comparative genome structure, secondary metabolite, and effector coding capacity across Cochliobolus pathogens.</title>
        <authorList>
            <person name="Condon B.J."/>
            <person name="Leng Y."/>
            <person name="Wu D."/>
            <person name="Bushley K.E."/>
            <person name="Ohm R.A."/>
            <person name="Otillar R."/>
            <person name="Martin J."/>
            <person name="Schackwitz W."/>
            <person name="Grimwood J."/>
            <person name="MohdZainudin N."/>
            <person name="Xue C."/>
            <person name="Wang R."/>
            <person name="Manning V.A."/>
            <person name="Dhillon B."/>
            <person name="Tu Z.J."/>
            <person name="Steffenson B.J."/>
            <person name="Salamov A."/>
            <person name="Sun H."/>
            <person name="Lowry S."/>
            <person name="LaButti K."/>
            <person name="Han J."/>
            <person name="Copeland A."/>
            <person name="Lindquist E."/>
            <person name="Barry K."/>
            <person name="Schmutz J."/>
            <person name="Baker S.E."/>
            <person name="Ciuffetti L.M."/>
            <person name="Grigoriev I.V."/>
            <person name="Zhong S."/>
            <person name="Turgeon B.G."/>
        </authorList>
    </citation>
    <scope>NUCLEOTIDE SEQUENCE [LARGE SCALE GENOMIC DNA]</scope>
    <source>
        <strain evidence="1 2">FI3</strain>
    </source>
</reference>
<dbReference type="AlphaFoldDB" id="W7EU83"/>
<gene>
    <name evidence="1" type="ORF">COCVIDRAFT_12078</name>
</gene>
<keyword evidence="2" id="KW-1185">Reference proteome</keyword>
<organism evidence="1 2">
    <name type="scientific">Bipolaris victoriae (strain FI3)</name>
    <name type="common">Victoria blight of oats agent</name>
    <name type="synonym">Cochliobolus victoriae</name>
    <dbReference type="NCBI Taxonomy" id="930091"/>
    <lineage>
        <taxon>Eukaryota</taxon>
        <taxon>Fungi</taxon>
        <taxon>Dikarya</taxon>
        <taxon>Ascomycota</taxon>
        <taxon>Pezizomycotina</taxon>
        <taxon>Dothideomycetes</taxon>
        <taxon>Pleosporomycetidae</taxon>
        <taxon>Pleosporales</taxon>
        <taxon>Pleosporineae</taxon>
        <taxon>Pleosporaceae</taxon>
        <taxon>Bipolaris</taxon>
    </lineage>
</organism>
<protein>
    <submittedName>
        <fullName evidence="1">Uncharacterized protein</fullName>
    </submittedName>
</protein>
<evidence type="ECO:0000313" key="2">
    <source>
        <dbReference type="Proteomes" id="UP000054337"/>
    </source>
</evidence>